<protein>
    <submittedName>
        <fullName evidence="9">AI-2E family transporter</fullName>
    </submittedName>
</protein>
<evidence type="ECO:0000256" key="7">
    <source>
        <dbReference type="ARBA" id="ARBA00023136"/>
    </source>
</evidence>
<organism evidence="9 12">
    <name type="scientific">Duganella margarita</name>
    <dbReference type="NCBI Taxonomy" id="2692170"/>
    <lineage>
        <taxon>Bacteria</taxon>
        <taxon>Pseudomonadati</taxon>
        <taxon>Pseudomonadota</taxon>
        <taxon>Betaproteobacteria</taxon>
        <taxon>Burkholderiales</taxon>
        <taxon>Oxalobacteraceae</taxon>
        <taxon>Telluria group</taxon>
        <taxon>Duganella</taxon>
    </lineage>
</organism>
<dbReference type="RefSeq" id="WP_161043515.1">
    <property type="nucleotide sequence ID" value="NZ_WWCR01000001.1"/>
</dbReference>
<reference evidence="11 12" key="1">
    <citation type="submission" date="2019-12" db="EMBL/GenBank/DDBJ databases">
        <title>Novel species isolated from a subtropical stream in China.</title>
        <authorList>
            <person name="Lu H."/>
        </authorList>
    </citation>
    <scope>NUCLEOTIDE SEQUENCE [LARGE SCALE GENOMIC DNA]</scope>
    <source>
        <strain evidence="10 11">FT109W</strain>
        <strain evidence="9 12">FT134W</strain>
    </source>
</reference>
<feature type="transmembrane region" description="Helical" evidence="8">
    <location>
        <begin position="303"/>
        <end position="325"/>
    </location>
</feature>
<feature type="transmembrane region" description="Helical" evidence="8">
    <location>
        <begin position="147"/>
        <end position="173"/>
    </location>
</feature>
<name>A0A7X4GX98_9BURK</name>
<dbReference type="Pfam" id="PF01594">
    <property type="entry name" value="AI-2E_transport"/>
    <property type="match status" value="1"/>
</dbReference>
<gene>
    <name evidence="10" type="ORF">GTP55_03065</name>
    <name evidence="9" type="ORF">GTP56_00780</name>
</gene>
<evidence type="ECO:0000313" key="10">
    <source>
        <dbReference type="EMBL" id="MYN38346.1"/>
    </source>
</evidence>
<sequence>MQQRFQPFTRLAAVILLVIGCLVVLRPFLAAVLFAAAITISSWPLYVRLLARLKQRRVIAALVMSIGLTLLIIVPLTLVTWNIADNASSYYDQIKANLDSGTLDPPLWLKDVPLVGEMVDTYLRKLLHSREELLNVAKNLLEPGRRLLLGGGMVLGSGVAQVSLAVFVSFFLYRDGHAILQALATGMNKLIGEQSVTVVDTVSRTVRGVMYGLLGTALAQAAVAAVGFLIAGVPAVALLSVATFLLSLIPVGPPLIWGGATIWLFNHGDTGWAIFMFVWGMFVISGVDNVVKPMLISRGSSLPFILVLLGVMGGVLAFGFVGLFIGPTLLAVGLGLLRNWTADQLHS</sequence>
<evidence type="ECO:0000256" key="8">
    <source>
        <dbReference type="SAM" id="Phobius"/>
    </source>
</evidence>
<comment type="caution">
    <text evidence="9">The sequence shown here is derived from an EMBL/GenBank/DDBJ whole genome shotgun (WGS) entry which is preliminary data.</text>
</comment>
<evidence type="ECO:0000313" key="9">
    <source>
        <dbReference type="EMBL" id="MYM70729.1"/>
    </source>
</evidence>
<evidence type="ECO:0000256" key="2">
    <source>
        <dbReference type="ARBA" id="ARBA00009773"/>
    </source>
</evidence>
<keyword evidence="4" id="KW-1003">Cell membrane</keyword>
<keyword evidence="7 8" id="KW-0472">Membrane</keyword>
<dbReference type="PROSITE" id="PS51257">
    <property type="entry name" value="PROKAR_LIPOPROTEIN"/>
    <property type="match status" value="1"/>
</dbReference>
<evidence type="ECO:0000256" key="3">
    <source>
        <dbReference type="ARBA" id="ARBA00022448"/>
    </source>
</evidence>
<evidence type="ECO:0000313" key="12">
    <source>
        <dbReference type="Proteomes" id="UP000469734"/>
    </source>
</evidence>
<comment type="subcellular location">
    <subcellularLocation>
        <location evidence="1">Cell membrane</location>
        <topology evidence="1">Multi-pass membrane protein</topology>
    </subcellularLocation>
</comment>
<accession>A0A7X4GX98</accession>
<evidence type="ECO:0000256" key="1">
    <source>
        <dbReference type="ARBA" id="ARBA00004651"/>
    </source>
</evidence>
<evidence type="ECO:0000313" key="11">
    <source>
        <dbReference type="Proteomes" id="UP000466332"/>
    </source>
</evidence>
<feature type="transmembrane region" description="Helical" evidence="8">
    <location>
        <begin position="12"/>
        <end position="38"/>
    </location>
</feature>
<dbReference type="EMBL" id="WWCR01000001">
    <property type="protein sequence ID" value="MYM70729.1"/>
    <property type="molecule type" value="Genomic_DNA"/>
</dbReference>
<dbReference type="PANTHER" id="PTHR21716">
    <property type="entry name" value="TRANSMEMBRANE PROTEIN"/>
    <property type="match status" value="1"/>
</dbReference>
<keyword evidence="3" id="KW-0813">Transport</keyword>
<feature type="transmembrane region" description="Helical" evidence="8">
    <location>
        <begin position="209"/>
        <end position="231"/>
    </location>
</feature>
<keyword evidence="5 8" id="KW-0812">Transmembrane</keyword>
<evidence type="ECO:0000256" key="5">
    <source>
        <dbReference type="ARBA" id="ARBA00022692"/>
    </source>
</evidence>
<feature type="transmembrane region" description="Helical" evidence="8">
    <location>
        <begin position="238"/>
        <end position="265"/>
    </location>
</feature>
<comment type="similarity">
    <text evidence="2">Belongs to the autoinducer-2 exporter (AI-2E) (TC 2.A.86) family.</text>
</comment>
<dbReference type="PANTHER" id="PTHR21716:SF67">
    <property type="entry name" value="TRANSPORT PROTEIN YDIK-RELATED"/>
    <property type="match status" value="1"/>
</dbReference>
<evidence type="ECO:0000256" key="4">
    <source>
        <dbReference type="ARBA" id="ARBA00022475"/>
    </source>
</evidence>
<keyword evidence="6 8" id="KW-1133">Transmembrane helix</keyword>
<dbReference type="GO" id="GO:0005886">
    <property type="term" value="C:plasma membrane"/>
    <property type="evidence" value="ECO:0007669"/>
    <property type="project" value="UniProtKB-SubCell"/>
</dbReference>
<proteinExistence type="inferred from homology"/>
<dbReference type="Proteomes" id="UP000469734">
    <property type="component" value="Unassembled WGS sequence"/>
</dbReference>
<dbReference type="AlphaFoldDB" id="A0A7X4GX98"/>
<dbReference type="EMBL" id="WWCS01000002">
    <property type="protein sequence ID" value="MYN38346.1"/>
    <property type="molecule type" value="Genomic_DNA"/>
</dbReference>
<dbReference type="InterPro" id="IPR002549">
    <property type="entry name" value="AI-2E-like"/>
</dbReference>
<dbReference type="Proteomes" id="UP000466332">
    <property type="component" value="Unassembled WGS sequence"/>
</dbReference>
<evidence type="ECO:0000256" key="6">
    <source>
        <dbReference type="ARBA" id="ARBA00022989"/>
    </source>
</evidence>
<feature type="transmembrane region" description="Helical" evidence="8">
    <location>
        <begin position="58"/>
        <end position="81"/>
    </location>
</feature>
<keyword evidence="11" id="KW-1185">Reference proteome</keyword>
<feature type="transmembrane region" description="Helical" evidence="8">
    <location>
        <begin position="271"/>
        <end position="291"/>
    </location>
</feature>